<reference evidence="2" key="1">
    <citation type="submission" date="2016-11" db="EMBL/GenBank/DDBJ databases">
        <authorList>
            <person name="Varghese N."/>
            <person name="Submissions S."/>
        </authorList>
    </citation>
    <scope>NUCLEOTIDE SEQUENCE [LARGE SCALE GENOMIC DNA]</scope>
    <source>
        <strain evidence="2">DSM 26991</strain>
    </source>
</reference>
<name>A0A1M5D3A5_9BACE</name>
<accession>A0A1M5D3A5</accession>
<dbReference type="EMBL" id="FQTV01000011">
    <property type="protein sequence ID" value="SHF61533.1"/>
    <property type="molecule type" value="Genomic_DNA"/>
</dbReference>
<sequence>MINLIVMKKILSIVILFIYSVALYAQKDVIQFLGIPVNGNKSVMIQKLKAKGYKSNPYNKDVLFGEFNGAKVNIHIVTNNNKVCRIIVCDANTMDESDIKIRFNNLCQQFQNNKKYIPASLSSPDFTISDDEKISYELLVNKKRYEAAYYQLPATVDSIFASKEMRSVLLSKYTEEQLSNQTEELQKDMIMTGFSYMMEKYSKKSVWFMINEDYGKYYISIFYDNEYNRANGEDL</sequence>
<organism evidence="1 2">
    <name type="scientific">Bacteroides luti</name>
    <dbReference type="NCBI Taxonomy" id="1297750"/>
    <lineage>
        <taxon>Bacteria</taxon>
        <taxon>Pseudomonadati</taxon>
        <taxon>Bacteroidota</taxon>
        <taxon>Bacteroidia</taxon>
        <taxon>Bacteroidales</taxon>
        <taxon>Bacteroidaceae</taxon>
        <taxon>Bacteroides</taxon>
    </lineage>
</organism>
<keyword evidence="2" id="KW-1185">Reference proteome</keyword>
<dbReference type="Proteomes" id="UP000184509">
    <property type="component" value="Unassembled WGS sequence"/>
</dbReference>
<proteinExistence type="predicted"/>
<dbReference type="STRING" id="1297750.SAMN05444405_11149"/>
<gene>
    <name evidence="1" type="ORF">SAMN05444405_11149</name>
</gene>
<evidence type="ECO:0000313" key="1">
    <source>
        <dbReference type="EMBL" id="SHF61533.1"/>
    </source>
</evidence>
<evidence type="ECO:0000313" key="2">
    <source>
        <dbReference type="Proteomes" id="UP000184509"/>
    </source>
</evidence>
<dbReference type="AlphaFoldDB" id="A0A1M5D3A5"/>
<protein>
    <submittedName>
        <fullName evidence="1">Uncharacterized protein</fullName>
    </submittedName>
</protein>